<evidence type="ECO:0000313" key="5">
    <source>
        <dbReference type="Proteomes" id="UP000570010"/>
    </source>
</evidence>
<comment type="caution">
    <text evidence="3">The sequence shown here is derived from an EMBL/GenBank/DDBJ whole genome shotgun (WGS) entry which is preliminary data.</text>
</comment>
<dbReference type="RefSeq" id="WP_163241286.1">
    <property type="nucleotide sequence ID" value="NZ_CP082780.1"/>
</dbReference>
<dbReference type="EMBL" id="JACEIO010000011">
    <property type="protein sequence ID" value="MBA4536770.1"/>
    <property type="molecule type" value="Genomic_DNA"/>
</dbReference>
<proteinExistence type="predicted"/>
<dbReference type="PANTHER" id="PTHR12110">
    <property type="entry name" value="HYDROXYPYRUVATE ISOMERASE"/>
    <property type="match status" value="1"/>
</dbReference>
<evidence type="ECO:0000313" key="2">
    <source>
        <dbReference type="EMBL" id="MBA4536770.1"/>
    </source>
</evidence>
<reference evidence="2 5" key="2">
    <citation type="submission" date="2020-07" db="EMBL/GenBank/DDBJ databases">
        <authorList>
            <person name="Feng H."/>
        </authorList>
    </citation>
    <scope>NUCLEOTIDE SEQUENCE [LARGE SCALE GENOMIC DNA]</scope>
    <source>
        <strain evidence="2">S-12</strain>
        <strain evidence="5">s-12</strain>
    </source>
</reference>
<evidence type="ECO:0000259" key="1">
    <source>
        <dbReference type="Pfam" id="PF01261"/>
    </source>
</evidence>
<dbReference type="InterPro" id="IPR036237">
    <property type="entry name" value="Xyl_isomerase-like_sf"/>
</dbReference>
<sequence length="266" mass="30358">MNLLFASTLAWSYPIDVVMKMANSENFTGVEVWAEHVWAHETALETIKSTRKQLNLLLTMHAASWDLNLCALNSGIRKQSIQEIKRSIELAIDIGANNVTFHPGKMTLTSFQSSFHEQLLVESIAEIMQFAKQEGITMSLEMMEWKTKEFVTEPAIVTRLTEPFTPYLKTTFDVAHIPLHENIVLMWENMPHVNKIHISDATAEKLHLPLGEGSIKRDTLSTFLHFEQFPIVIEGFDSSKELTRLKKNIDYVKKQISQATYKGVHS</sequence>
<dbReference type="InterPro" id="IPR013022">
    <property type="entry name" value="Xyl_isomerase-like_TIM-brl"/>
</dbReference>
<dbReference type="Proteomes" id="UP000472971">
    <property type="component" value="Unassembled WGS sequence"/>
</dbReference>
<dbReference type="GO" id="GO:0016853">
    <property type="term" value="F:isomerase activity"/>
    <property type="evidence" value="ECO:0007669"/>
    <property type="project" value="UniProtKB-KW"/>
</dbReference>
<dbReference type="Proteomes" id="UP000570010">
    <property type="component" value="Unassembled WGS sequence"/>
</dbReference>
<dbReference type="Pfam" id="PF01261">
    <property type="entry name" value="AP_endonuc_2"/>
    <property type="match status" value="1"/>
</dbReference>
<dbReference type="SUPFAM" id="SSF51658">
    <property type="entry name" value="Xylose isomerase-like"/>
    <property type="match status" value="1"/>
</dbReference>
<name>A0A6B3VXV0_9BACI</name>
<organism evidence="3 4">
    <name type="scientific">Bacillus aquiflavi</name>
    <dbReference type="NCBI Taxonomy" id="2672567"/>
    <lineage>
        <taxon>Bacteria</taxon>
        <taxon>Bacillati</taxon>
        <taxon>Bacillota</taxon>
        <taxon>Bacilli</taxon>
        <taxon>Bacillales</taxon>
        <taxon>Bacillaceae</taxon>
        <taxon>Bacillus</taxon>
    </lineage>
</organism>
<keyword evidence="3" id="KW-0413">Isomerase</keyword>
<accession>A0A6B3VXV0</accession>
<keyword evidence="4" id="KW-1185">Reference proteome</keyword>
<dbReference type="PANTHER" id="PTHR12110:SF21">
    <property type="entry name" value="XYLOSE ISOMERASE-LIKE TIM BARREL DOMAIN-CONTAINING PROTEIN"/>
    <property type="match status" value="1"/>
</dbReference>
<feature type="domain" description="Xylose isomerase-like TIM barrel" evidence="1">
    <location>
        <begin position="22"/>
        <end position="254"/>
    </location>
</feature>
<gene>
    <name evidence="3" type="ORF">G4D64_06290</name>
    <name evidence="2" type="ORF">H1Z61_06325</name>
</gene>
<reference evidence="3 4" key="1">
    <citation type="submission" date="2020-02" db="EMBL/GenBank/DDBJ databases">
        <title>Bacillus aquiflavi sp. nov., isolated from yellow water of strong flavor Chinese baijiu in Yibin region of China.</title>
        <authorList>
            <person name="Xie J."/>
        </authorList>
    </citation>
    <scope>NUCLEOTIDE SEQUENCE [LARGE SCALE GENOMIC DNA]</scope>
    <source>
        <strain evidence="3 4">3H-10</strain>
    </source>
</reference>
<dbReference type="AlphaFoldDB" id="A0A6B3VXV0"/>
<dbReference type="InterPro" id="IPR050312">
    <property type="entry name" value="IolE/XylAMocC-like"/>
</dbReference>
<dbReference type="EMBL" id="JAAIWN010000011">
    <property type="protein sequence ID" value="NEY81137.1"/>
    <property type="molecule type" value="Genomic_DNA"/>
</dbReference>
<protein>
    <submittedName>
        <fullName evidence="3">Sugar phosphate isomerase/epimerase</fullName>
    </submittedName>
</protein>
<dbReference type="Gene3D" id="3.20.20.150">
    <property type="entry name" value="Divalent-metal-dependent TIM barrel enzymes"/>
    <property type="match status" value="1"/>
</dbReference>
<evidence type="ECO:0000313" key="4">
    <source>
        <dbReference type="Proteomes" id="UP000472971"/>
    </source>
</evidence>
<evidence type="ECO:0000313" key="3">
    <source>
        <dbReference type="EMBL" id="NEY81137.1"/>
    </source>
</evidence>